<dbReference type="InterPro" id="IPR049052">
    <property type="entry name" value="nSTAND1"/>
</dbReference>
<name>A0A1Y6CER7_9PROT</name>
<dbReference type="InterPro" id="IPR027417">
    <property type="entry name" value="P-loop_NTPase"/>
</dbReference>
<keyword evidence="3" id="KW-1185">Reference proteome</keyword>
<protein>
    <recommendedName>
        <fullName evidence="1">Novel STAND NTPase 1 domain-containing protein</fullName>
    </recommendedName>
</protein>
<evidence type="ECO:0000259" key="1">
    <source>
        <dbReference type="Pfam" id="PF20703"/>
    </source>
</evidence>
<dbReference type="Pfam" id="PF20703">
    <property type="entry name" value="nSTAND1"/>
    <property type="match status" value="1"/>
</dbReference>
<sequence>MPSAEALSASRPFPGLRPYRFHDRAYFCGREEQSYALFNLIDTSQFVAVVGSSGSGKSSLVRAGLLPLLEQETEETEARERQGGASSGRRWRWIQFRPGDAPLSRLAEQLAEVGGAVTEDPIERAARREELDATLRRSSYGFGEAVSAIDSMAGCSLLIVVDQFEELFRYGVAGPARMRLQEERDQFVQLLLTATGGRDLDLHVLITMRSDFIGDCSQFYGLPEAVSECQFLVPALTRLQCEEVVRRPLDEEHANAFIEPALVEQLLNDVSGELDQLPVLQHCLSRLWEVTGPSRPVPPHRELRLEHYRQVGGIAGALSNHADEILADLAGHEIAVEQVFRALSEEDNEGRATRRALTFAQLRDETGADDAELRLVVDRFRSDDCSFLVPSISAQPQLNDATTVDIGHEALLRRWQKIGAEASDTLDEDARAGWLQAEASDAHDYRMMLRLAGNDPDATLPLNRVGRLLVRWEERPRTAAWAERYGGHIERVERLFDNTLASRRRRWWSGAAVVSLIALLAIGGLLKAYLDYTRQAELAADARQERTAALGRITEITQAVSIELRFIPGTNRTIYEMLESIQHFSDEFRAMLKNHYPEGLDTGEIIVQEILSNRAALMRANYLTNFGNISEAIDLLVETKAKIDEMPKAEGREPLEVQLLRGDVLLSRASAEVIYGRFDVARQDYAAAEEIYRTIVRLQESSAGAQSASAAEVTSAGTREHEDLEYIEKARQKLAALYQGRIFLNVQYDENEKEAASDLAAYKKLVEEERAAHPSPDSDENSKFWARQTAPLDRLEADVLVARNEFDKAIEKYEGLLDDRNTIPNVSRELYHAFLEYKLSLALLGRARNDDVAEAIRLLDRAKGTFGGLTETDPKNMWWLLVSNWIDYALGRACEVQLDRDCAEEAYKAAKDIDAKFLENDPDNLRASKDLARDEQALTALGRGE</sequence>
<reference evidence="2 3" key="1">
    <citation type="submission" date="2017-04" db="EMBL/GenBank/DDBJ databases">
        <authorList>
            <person name="Afonso C.L."/>
            <person name="Miller P.J."/>
            <person name="Scott M.A."/>
            <person name="Spackman E."/>
            <person name="Goraichik I."/>
            <person name="Dimitrov K.M."/>
            <person name="Suarez D.L."/>
            <person name="Swayne D.E."/>
        </authorList>
    </citation>
    <scope>NUCLEOTIDE SEQUENCE [LARGE SCALE GENOMIC DNA]</scope>
    <source>
        <strain evidence="2 3">USBA 355</strain>
    </source>
</reference>
<dbReference type="STRING" id="560819.SAMN05428998_11840"/>
<evidence type="ECO:0000313" key="3">
    <source>
        <dbReference type="Proteomes" id="UP000192917"/>
    </source>
</evidence>
<evidence type="ECO:0000313" key="2">
    <source>
        <dbReference type="EMBL" id="SMF51491.1"/>
    </source>
</evidence>
<dbReference type="AlphaFoldDB" id="A0A1Y6CER7"/>
<feature type="domain" description="Novel STAND NTPase 1" evidence="1">
    <location>
        <begin position="12"/>
        <end position="423"/>
    </location>
</feature>
<dbReference type="Proteomes" id="UP000192917">
    <property type="component" value="Unassembled WGS sequence"/>
</dbReference>
<accession>A0A1Y6CER7</accession>
<organism evidence="2 3">
    <name type="scientific">Tistlia consotensis USBA 355</name>
    <dbReference type="NCBI Taxonomy" id="560819"/>
    <lineage>
        <taxon>Bacteria</taxon>
        <taxon>Pseudomonadati</taxon>
        <taxon>Pseudomonadota</taxon>
        <taxon>Alphaproteobacteria</taxon>
        <taxon>Rhodospirillales</taxon>
        <taxon>Rhodovibrionaceae</taxon>
        <taxon>Tistlia</taxon>
    </lineage>
</organism>
<proteinExistence type="predicted"/>
<dbReference type="Gene3D" id="3.40.50.300">
    <property type="entry name" value="P-loop containing nucleotide triphosphate hydrolases"/>
    <property type="match status" value="1"/>
</dbReference>
<dbReference type="EMBL" id="FWZX01000018">
    <property type="protein sequence ID" value="SMF51491.1"/>
    <property type="molecule type" value="Genomic_DNA"/>
</dbReference>
<gene>
    <name evidence="2" type="ORF">SAMN05428998_11840</name>
</gene>
<dbReference type="SUPFAM" id="SSF52540">
    <property type="entry name" value="P-loop containing nucleoside triphosphate hydrolases"/>
    <property type="match status" value="1"/>
</dbReference>
<dbReference type="RefSeq" id="WP_143596286.1">
    <property type="nucleotide sequence ID" value="NZ_FWZX01000018.1"/>
</dbReference>